<proteinExistence type="predicted"/>
<keyword evidence="2" id="KW-1185">Reference proteome</keyword>
<name>A0ACC2S6L9_9FUNG</name>
<dbReference type="Proteomes" id="UP001165960">
    <property type="component" value="Unassembled WGS sequence"/>
</dbReference>
<comment type="caution">
    <text evidence="1">The sequence shown here is derived from an EMBL/GenBank/DDBJ whole genome shotgun (WGS) entry which is preliminary data.</text>
</comment>
<gene>
    <name evidence="1" type="ORF">DSO57_1016856</name>
</gene>
<reference evidence="1" key="1">
    <citation type="submission" date="2022-04" db="EMBL/GenBank/DDBJ databases">
        <title>Genome of the entomopathogenic fungus Entomophthora muscae.</title>
        <authorList>
            <person name="Elya C."/>
            <person name="Lovett B.R."/>
            <person name="Lee E."/>
            <person name="Macias A.M."/>
            <person name="Hajek A.E."/>
            <person name="De Bivort B.L."/>
            <person name="Kasson M.T."/>
            <person name="De Fine Licht H.H."/>
            <person name="Stajich J.E."/>
        </authorList>
    </citation>
    <scope>NUCLEOTIDE SEQUENCE</scope>
    <source>
        <strain evidence="1">Berkeley</strain>
    </source>
</reference>
<dbReference type="EMBL" id="QTSX02005749">
    <property type="protein sequence ID" value="KAJ9058012.1"/>
    <property type="molecule type" value="Genomic_DNA"/>
</dbReference>
<protein>
    <submittedName>
        <fullName evidence="1">Uncharacterized protein</fullName>
    </submittedName>
</protein>
<evidence type="ECO:0000313" key="1">
    <source>
        <dbReference type="EMBL" id="KAJ9058012.1"/>
    </source>
</evidence>
<evidence type="ECO:0000313" key="2">
    <source>
        <dbReference type="Proteomes" id="UP001165960"/>
    </source>
</evidence>
<sequence>MLGRLMDRRQWPNAMPLHAGVGADASCVAMPLPPKYPQRRVNAEGVTFLMDRTGQVTALFKFLVFECASGGMVRGFGESVAFY</sequence>
<accession>A0ACC2S6L9</accession>
<organism evidence="1 2">
    <name type="scientific">Entomophthora muscae</name>
    <dbReference type="NCBI Taxonomy" id="34485"/>
    <lineage>
        <taxon>Eukaryota</taxon>
        <taxon>Fungi</taxon>
        <taxon>Fungi incertae sedis</taxon>
        <taxon>Zoopagomycota</taxon>
        <taxon>Entomophthoromycotina</taxon>
        <taxon>Entomophthoromycetes</taxon>
        <taxon>Entomophthorales</taxon>
        <taxon>Entomophthoraceae</taxon>
        <taxon>Entomophthora</taxon>
    </lineage>
</organism>